<dbReference type="Proteomes" id="UP000054600">
    <property type="component" value="Unassembled WGS sequence"/>
</dbReference>
<reference evidence="1 2" key="1">
    <citation type="submission" date="2015-11" db="EMBL/GenBank/DDBJ databases">
        <title>Genomic analysis of 38 Legionella species identifies large and diverse effector repertoires.</title>
        <authorList>
            <person name="Burstein D."/>
            <person name="Amaro F."/>
            <person name="Zusman T."/>
            <person name="Lifshitz Z."/>
            <person name="Cohen O."/>
            <person name="Gilbert J.A."/>
            <person name="Pupko T."/>
            <person name="Shuman H.A."/>
            <person name="Segal G."/>
        </authorList>
    </citation>
    <scope>NUCLEOTIDE SEQUENCE [LARGE SCALE GENOMIC DNA]</scope>
    <source>
        <strain evidence="1 2">ATCC 49655</strain>
    </source>
</reference>
<dbReference type="AlphaFoldDB" id="A0A0W0YPS1"/>
<protein>
    <submittedName>
        <fullName evidence="1">Uncharacterized protein</fullName>
    </submittedName>
</protein>
<dbReference type="EMBL" id="LNYW01000054">
    <property type="protein sequence ID" value="KTD58877.1"/>
    <property type="molecule type" value="Genomic_DNA"/>
</dbReference>
<evidence type="ECO:0000313" key="1">
    <source>
        <dbReference type="EMBL" id="KTD58877.1"/>
    </source>
</evidence>
<organism evidence="1 2">
    <name type="scientific">Legionella shakespearei DSM 23087</name>
    <dbReference type="NCBI Taxonomy" id="1122169"/>
    <lineage>
        <taxon>Bacteria</taxon>
        <taxon>Pseudomonadati</taxon>
        <taxon>Pseudomonadota</taxon>
        <taxon>Gammaproteobacteria</taxon>
        <taxon>Legionellales</taxon>
        <taxon>Legionellaceae</taxon>
        <taxon>Legionella</taxon>
    </lineage>
</organism>
<gene>
    <name evidence="1" type="ORF">Lsha_2095</name>
</gene>
<dbReference type="PATRIC" id="fig|1122169.6.peg.2398"/>
<evidence type="ECO:0000313" key="2">
    <source>
        <dbReference type="Proteomes" id="UP000054600"/>
    </source>
</evidence>
<name>A0A0W0YPS1_9GAMM</name>
<keyword evidence="2" id="KW-1185">Reference proteome</keyword>
<proteinExistence type="predicted"/>
<comment type="caution">
    <text evidence="1">The sequence shown here is derived from an EMBL/GenBank/DDBJ whole genome shotgun (WGS) entry which is preliminary data.</text>
</comment>
<sequence>MKFFRTRQLIDTANNPITQEPHQSAVCLNESPIVGVYSTQTIQEAYAKGLLCVAGITSDKALKQKIRPDRLTQTLLKMPSLIRKEDFAALYEHIADEPLNNFSLTSDIDDDFLMTGNGYVYSRQILEGWHNQRRQNLTESNSTSKSHIPCIVLHPVAIKLKQAFRAEEIVDLDELFSSFQFTSTIPYTYNSAQNSISRAFKQLFFGKIMTLIEIPVISQSGLVIVVFTYTGTSILNFLRFNAVILNEFSKKQLLTMALPVFCSTLALSLCTSNKAVSLIAFESMFNISLFSKLFSGFSLLRRTDIWADTFTENKQVPLLASSLYLAANIYNGNLTCSFYNLTDTIANLPWLLFSINFLLKNDPNQYLIAKCIPYLLFYALYLDEQKPNGFFFTMFIMVTIPMILKRYNLPDPGSNLFRPLGQHQDANKLSALGIFRNEQGNLYLKAIKAGEQSIAAYSHNRAGLP</sequence>
<dbReference type="RefSeq" id="WP_018576343.1">
    <property type="nucleotide sequence ID" value="NZ_KB892385.1"/>
</dbReference>
<accession>A0A0W0YPS1</accession>